<evidence type="ECO:0000259" key="2">
    <source>
        <dbReference type="PROSITE" id="PS51704"/>
    </source>
</evidence>
<dbReference type="GO" id="GO:0006629">
    <property type="term" value="P:lipid metabolic process"/>
    <property type="evidence" value="ECO:0007669"/>
    <property type="project" value="InterPro"/>
</dbReference>
<protein>
    <recommendedName>
        <fullName evidence="2">GP-PDE domain-containing protein</fullName>
    </recommendedName>
</protein>
<dbReference type="Gene3D" id="3.20.20.190">
    <property type="entry name" value="Phosphatidylinositol (PI) phosphodiesterase"/>
    <property type="match status" value="1"/>
</dbReference>
<reference evidence="3 4" key="1">
    <citation type="submission" date="2020-08" db="EMBL/GenBank/DDBJ databases">
        <title>Acidobacteriota in marine sediments use diverse sulfur dissimilation pathways.</title>
        <authorList>
            <person name="Wasmund K."/>
        </authorList>
    </citation>
    <scope>NUCLEOTIDE SEQUENCE [LARGE SCALE GENOMIC DNA]</scope>
    <source>
        <strain evidence="3">MAG AM4</strain>
    </source>
</reference>
<name>A0A8J7C1N2_9BACT</name>
<evidence type="ECO:0000313" key="4">
    <source>
        <dbReference type="Proteomes" id="UP000648239"/>
    </source>
</evidence>
<dbReference type="PROSITE" id="PS51704">
    <property type="entry name" value="GP_PDE"/>
    <property type="match status" value="1"/>
</dbReference>
<dbReference type="Proteomes" id="UP000648239">
    <property type="component" value="Unassembled WGS sequence"/>
</dbReference>
<gene>
    <name evidence="3" type="ORF">IFK94_07715</name>
</gene>
<keyword evidence="1" id="KW-0732">Signal</keyword>
<dbReference type="Pfam" id="PF03009">
    <property type="entry name" value="GDPD"/>
    <property type="match status" value="1"/>
</dbReference>
<dbReference type="PANTHER" id="PTHR46211:SF1">
    <property type="entry name" value="GLYCEROPHOSPHODIESTER PHOSPHODIESTERASE, CYTOPLASMIC"/>
    <property type="match status" value="1"/>
</dbReference>
<comment type="caution">
    <text evidence="3">The sequence shown here is derived from an EMBL/GenBank/DDBJ whole genome shotgun (WGS) entry which is preliminary data.</text>
</comment>
<organism evidence="3 4">
    <name type="scientific">Candidatus Polarisedimenticola svalbardensis</name>
    <dbReference type="NCBI Taxonomy" id="2886004"/>
    <lineage>
        <taxon>Bacteria</taxon>
        <taxon>Pseudomonadati</taxon>
        <taxon>Acidobacteriota</taxon>
        <taxon>Candidatus Polarisedimenticolia</taxon>
        <taxon>Candidatus Polarisedimenticolales</taxon>
        <taxon>Candidatus Polarisedimenticolaceae</taxon>
        <taxon>Candidatus Polarisedimenticola</taxon>
    </lineage>
</organism>
<feature type="chain" id="PRO_5035311125" description="GP-PDE domain-containing protein" evidence="1">
    <location>
        <begin position="21"/>
        <end position="482"/>
    </location>
</feature>
<dbReference type="InterPro" id="IPR017946">
    <property type="entry name" value="PLC-like_Pdiesterase_TIM-brl"/>
</dbReference>
<dbReference type="AlphaFoldDB" id="A0A8J7C1N2"/>
<proteinExistence type="predicted"/>
<sequence length="482" mass="52504">MKKYFLFLVLSIIAAGAVDAKILCISHRGCRLTHPENTLVCFDHAATLPVDWIETDSWLSKDQVPMLHHDIDMCRTTNVGDWSGYDCSPGGEANNPLGRYPRVKDFTVAELKTLDCGSWFDPAFAGEPMPSLEEGLEAVQSTWQSGQVGVPLIVEIKDVGQAPIIREIMERRAFHPDSLIIWARIHEWNAFQNEMPGTRRIRGYYDPRDLTEQDLADIAAFGEFGIAAMSPWYTQEFVDLTKQYNLFLYSVAAATGGMNFYDQVALGVVGFHSQDPENFLSNRSWLQCVDGIDNDGDGDIDFDGLDRNLDWTVDVPADAECLNRLDRAEIPQCSDGRDNDADTYYDYPNDLGCVDALDIDESGPNAGEVPDGAGVPGQQLTVNRAGGDDIVIAWSASCSPGDSNYGVYEGVQGSWSSAAPVTCDTGGATSWSFTPSTGSRYYLVVPQAGNVEGLYGVDSSGVQRTGAARCYPQVSGACGNGI</sequence>
<dbReference type="PANTHER" id="PTHR46211">
    <property type="entry name" value="GLYCEROPHOSPHORYL DIESTER PHOSPHODIESTERASE"/>
    <property type="match status" value="1"/>
</dbReference>
<dbReference type="GO" id="GO:0008081">
    <property type="term" value="F:phosphoric diester hydrolase activity"/>
    <property type="evidence" value="ECO:0007669"/>
    <property type="project" value="InterPro"/>
</dbReference>
<evidence type="ECO:0000256" key="1">
    <source>
        <dbReference type="SAM" id="SignalP"/>
    </source>
</evidence>
<accession>A0A8J7C1N2</accession>
<feature type="signal peptide" evidence="1">
    <location>
        <begin position="1"/>
        <end position="20"/>
    </location>
</feature>
<feature type="domain" description="GP-PDE" evidence="2">
    <location>
        <begin position="22"/>
        <end position="286"/>
    </location>
</feature>
<evidence type="ECO:0000313" key="3">
    <source>
        <dbReference type="EMBL" id="MBD3867995.1"/>
    </source>
</evidence>
<dbReference type="EMBL" id="JACXWD010000020">
    <property type="protein sequence ID" value="MBD3867995.1"/>
    <property type="molecule type" value="Genomic_DNA"/>
</dbReference>
<dbReference type="SUPFAM" id="SSF51695">
    <property type="entry name" value="PLC-like phosphodiesterases"/>
    <property type="match status" value="1"/>
</dbReference>
<dbReference type="InterPro" id="IPR030395">
    <property type="entry name" value="GP_PDE_dom"/>
</dbReference>